<keyword evidence="4 6" id="KW-1133">Transmembrane helix</keyword>
<dbReference type="PROSITE" id="PS50850">
    <property type="entry name" value="MFS"/>
    <property type="match status" value="1"/>
</dbReference>
<feature type="domain" description="Major facilitator superfamily (MFS) profile" evidence="7">
    <location>
        <begin position="14"/>
        <end position="390"/>
    </location>
</feature>
<dbReference type="OrthoDB" id="9607at2"/>
<feature type="transmembrane region" description="Helical" evidence="6">
    <location>
        <begin position="81"/>
        <end position="103"/>
    </location>
</feature>
<protein>
    <submittedName>
        <fullName evidence="8">Major facilitator superfamily MFS_1</fullName>
    </submittedName>
</protein>
<dbReference type="Proteomes" id="UP000002730">
    <property type="component" value="Chromosome"/>
</dbReference>
<keyword evidence="2" id="KW-0813">Transport</keyword>
<feature type="transmembrane region" description="Helical" evidence="6">
    <location>
        <begin position="12"/>
        <end position="37"/>
    </location>
</feature>
<evidence type="ECO:0000313" key="9">
    <source>
        <dbReference type="Proteomes" id="UP000002730"/>
    </source>
</evidence>
<dbReference type="KEGG" id="ccb:Clocel_2028"/>
<dbReference type="Gene3D" id="1.20.1250.20">
    <property type="entry name" value="MFS general substrate transporter like domains"/>
    <property type="match status" value="1"/>
</dbReference>
<evidence type="ECO:0000256" key="6">
    <source>
        <dbReference type="SAM" id="Phobius"/>
    </source>
</evidence>
<keyword evidence="5 6" id="KW-0472">Membrane</keyword>
<dbReference type="InterPro" id="IPR011701">
    <property type="entry name" value="MFS"/>
</dbReference>
<feature type="transmembrane region" description="Helical" evidence="6">
    <location>
        <begin position="303"/>
        <end position="324"/>
    </location>
</feature>
<name>D9SM40_CLOC7</name>
<feature type="transmembrane region" description="Helical" evidence="6">
    <location>
        <begin position="368"/>
        <end position="385"/>
    </location>
</feature>
<evidence type="ECO:0000259" key="7">
    <source>
        <dbReference type="PROSITE" id="PS50850"/>
    </source>
</evidence>
<feature type="transmembrane region" description="Helical" evidence="6">
    <location>
        <begin position="219"/>
        <end position="239"/>
    </location>
</feature>
<organism evidence="8 9">
    <name type="scientific">Clostridium cellulovorans (strain ATCC 35296 / DSM 3052 / OCM 3 / 743B)</name>
    <dbReference type="NCBI Taxonomy" id="573061"/>
    <lineage>
        <taxon>Bacteria</taxon>
        <taxon>Bacillati</taxon>
        <taxon>Bacillota</taxon>
        <taxon>Clostridia</taxon>
        <taxon>Eubacteriales</taxon>
        <taxon>Clostridiaceae</taxon>
        <taxon>Clostridium</taxon>
    </lineage>
</organism>
<dbReference type="RefSeq" id="WP_010077008.1">
    <property type="nucleotide sequence ID" value="NC_014393.1"/>
</dbReference>
<dbReference type="AlphaFoldDB" id="D9SM40"/>
<evidence type="ECO:0000313" key="8">
    <source>
        <dbReference type="EMBL" id="ADL51771.1"/>
    </source>
</evidence>
<dbReference type="EMBL" id="CP002160">
    <property type="protein sequence ID" value="ADL51771.1"/>
    <property type="molecule type" value="Genomic_DNA"/>
</dbReference>
<feature type="transmembrane region" description="Helical" evidence="6">
    <location>
        <begin position="336"/>
        <end position="362"/>
    </location>
</feature>
<dbReference type="InterPro" id="IPR036259">
    <property type="entry name" value="MFS_trans_sf"/>
</dbReference>
<dbReference type="GO" id="GO:0005886">
    <property type="term" value="C:plasma membrane"/>
    <property type="evidence" value="ECO:0007669"/>
    <property type="project" value="UniProtKB-SubCell"/>
</dbReference>
<dbReference type="SUPFAM" id="SSF103473">
    <property type="entry name" value="MFS general substrate transporter"/>
    <property type="match status" value="1"/>
</dbReference>
<evidence type="ECO:0000256" key="2">
    <source>
        <dbReference type="ARBA" id="ARBA00022448"/>
    </source>
</evidence>
<reference evidence="8 9" key="1">
    <citation type="submission" date="2010-08" db="EMBL/GenBank/DDBJ databases">
        <title>Complete sequence of Clostridium cellulovorans 743B.</title>
        <authorList>
            <consortium name="US DOE Joint Genome Institute"/>
            <person name="Lucas S."/>
            <person name="Copeland A."/>
            <person name="Lapidus A."/>
            <person name="Cheng J.-F."/>
            <person name="Bruce D."/>
            <person name="Goodwin L."/>
            <person name="Pitluck S."/>
            <person name="Chertkov O."/>
            <person name="Detter J.C."/>
            <person name="Han C."/>
            <person name="Tapia R."/>
            <person name="Land M."/>
            <person name="Hauser L."/>
            <person name="Chang Y.-J."/>
            <person name="Jeffries C."/>
            <person name="Kyrpides N."/>
            <person name="Ivanova N."/>
            <person name="Mikhailova N."/>
            <person name="Hemme C.L."/>
            <person name="Woyke T."/>
        </authorList>
    </citation>
    <scope>NUCLEOTIDE SEQUENCE [LARGE SCALE GENOMIC DNA]</scope>
    <source>
        <strain evidence="9">ATCC 35296 / DSM 3052 / OCM 3 / 743B</strain>
    </source>
</reference>
<feature type="transmembrane region" description="Helical" evidence="6">
    <location>
        <begin position="137"/>
        <end position="159"/>
    </location>
</feature>
<comment type="subcellular location">
    <subcellularLocation>
        <location evidence="1">Cell membrane</location>
        <topology evidence="1">Multi-pass membrane protein</topology>
    </subcellularLocation>
</comment>
<gene>
    <name evidence="8" type="ordered locus">Clocel_2028</name>
</gene>
<feature type="transmembrane region" description="Helical" evidence="6">
    <location>
        <begin position="245"/>
        <end position="267"/>
    </location>
</feature>
<dbReference type="InterPro" id="IPR020846">
    <property type="entry name" value="MFS_dom"/>
</dbReference>
<evidence type="ECO:0000256" key="5">
    <source>
        <dbReference type="ARBA" id="ARBA00023136"/>
    </source>
</evidence>
<feature type="transmembrane region" description="Helical" evidence="6">
    <location>
        <begin position="165"/>
        <end position="187"/>
    </location>
</feature>
<evidence type="ECO:0000256" key="4">
    <source>
        <dbReference type="ARBA" id="ARBA00022989"/>
    </source>
</evidence>
<evidence type="ECO:0000256" key="1">
    <source>
        <dbReference type="ARBA" id="ARBA00004651"/>
    </source>
</evidence>
<proteinExistence type="predicted"/>
<dbReference type="eggNOG" id="COG2814">
    <property type="taxonomic scope" value="Bacteria"/>
</dbReference>
<accession>D9SM40</accession>
<feature type="transmembrane region" description="Helical" evidence="6">
    <location>
        <begin position="279"/>
        <end position="297"/>
    </location>
</feature>
<sequence length="390" mass="43012">MERKGKLNKREYNFIISVGVALGLRQLAMLLIMPIISIYAKGLSGSTPALVGIAVGIFGLTQSMFQIPYGMASERGRRKHFVLIGLSLLIIGLVIACLAKNIYTLILGRALQGSGGIQAVAYAWIGDSIEKEKRNFAMSIAGIIVGTSAVLGFLVGPLLNQVLSVPMIFLLCSVLVGVTCLYILIFIKDRNNIDLNTVEYDTKDRINNLKNIGKDKSMMAINFMAFFMNYIMISIFFIIPLKIEVFLGVSGLWKVFVPATVIGIMTMEIMVRYSEKGHLKSMMMTAFIACFTSVLMLHFNEEIILFISMIIFMMGYMFLSTLLPSTITKMSGKDSMGIATGVFNTLQFLGTFVGGAMTGLLWGINETYAILFAIIASFIAIIIVYRMEPN</sequence>
<dbReference type="PANTHER" id="PTHR42718:SF9">
    <property type="entry name" value="MAJOR FACILITATOR SUPERFAMILY MULTIDRUG TRANSPORTER MFSC"/>
    <property type="match status" value="1"/>
</dbReference>
<evidence type="ECO:0000256" key="3">
    <source>
        <dbReference type="ARBA" id="ARBA00022692"/>
    </source>
</evidence>
<dbReference type="Pfam" id="PF07690">
    <property type="entry name" value="MFS_1"/>
    <property type="match status" value="1"/>
</dbReference>
<keyword evidence="9" id="KW-1185">Reference proteome</keyword>
<dbReference type="PANTHER" id="PTHR42718">
    <property type="entry name" value="MAJOR FACILITATOR SUPERFAMILY MULTIDRUG TRANSPORTER MFSC"/>
    <property type="match status" value="1"/>
</dbReference>
<dbReference type="STRING" id="573061.Clocel_2028"/>
<keyword evidence="3 6" id="KW-0812">Transmembrane</keyword>
<feature type="transmembrane region" description="Helical" evidence="6">
    <location>
        <begin position="49"/>
        <end position="69"/>
    </location>
</feature>
<dbReference type="GO" id="GO:0022857">
    <property type="term" value="F:transmembrane transporter activity"/>
    <property type="evidence" value="ECO:0007669"/>
    <property type="project" value="InterPro"/>
</dbReference>
<dbReference type="HOGENOM" id="CLU_001265_10_0_9"/>